<dbReference type="CDD" id="cd06241">
    <property type="entry name" value="M14-like"/>
    <property type="match status" value="1"/>
</dbReference>
<feature type="domain" description="Peptidase M14" evidence="6">
    <location>
        <begin position="73"/>
        <end position="356"/>
    </location>
</feature>
<dbReference type="RefSeq" id="WP_354089959.1">
    <property type="nucleotide sequence ID" value="NZ_JBEPTF010000004.1"/>
</dbReference>
<keyword evidence="8" id="KW-1185">Reference proteome</keyword>
<comment type="caution">
    <text evidence="7">The sequence shown here is derived from an EMBL/GenBank/DDBJ whole genome shotgun (WGS) entry which is preliminary data.</text>
</comment>
<reference evidence="7 8" key="1">
    <citation type="submission" date="2024-06" db="EMBL/GenBank/DDBJ databases">
        <title>Sorghum-associated microbial communities from plants grown in Nebraska, USA.</title>
        <authorList>
            <person name="Schachtman D."/>
        </authorList>
    </citation>
    <scope>NUCLEOTIDE SEQUENCE [LARGE SCALE GENOMIC DNA]</scope>
    <source>
        <strain evidence="7 8">2814</strain>
    </source>
</reference>
<evidence type="ECO:0000256" key="3">
    <source>
        <dbReference type="PROSITE-ProRule" id="PRU01379"/>
    </source>
</evidence>
<dbReference type="PANTHER" id="PTHR11705:SF145">
    <property type="entry name" value="PEPTIDASE M14 CARBOXYPEPTIDASE A DOMAIN-CONTAINING PROTEIN"/>
    <property type="match status" value="1"/>
</dbReference>
<feature type="region of interest" description="Disordered" evidence="4">
    <location>
        <begin position="178"/>
        <end position="197"/>
    </location>
</feature>
<protein>
    <submittedName>
        <fullName evidence="7">Murein tripeptide amidase MpaA</fullName>
    </submittedName>
</protein>
<proteinExistence type="inferred from homology"/>
<dbReference type="PROSITE" id="PS52035">
    <property type="entry name" value="PEPTIDASE_M14"/>
    <property type="match status" value="1"/>
</dbReference>
<accession>A0ABV2REI5</accession>
<dbReference type="PANTHER" id="PTHR11705">
    <property type="entry name" value="PROTEASE FAMILY M14 CARBOXYPEPTIDASE A,B"/>
    <property type="match status" value="1"/>
</dbReference>
<dbReference type="Proteomes" id="UP001549313">
    <property type="component" value="Unassembled WGS sequence"/>
</dbReference>
<evidence type="ECO:0000256" key="5">
    <source>
        <dbReference type="SAM" id="SignalP"/>
    </source>
</evidence>
<dbReference type="PROSITE" id="PS51257">
    <property type="entry name" value="PROKAR_LIPOPROTEIN"/>
    <property type="match status" value="1"/>
</dbReference>
<evidence type="ECO:0000259" key="6">
    <source>
        <dbReference type="PROSITE" id="PS52035"/>
    </source>
</evidence>
<sequence>MRPDYLVAAAVAAFVACVSPAMSQTPTSASNVAPWDQTFLPPAPAWNGASKALLRDASDPWATAFEADAAHDFSPSYADTRAWFDRLDAASDLIRIEQFGVSPEGRPIYVVIASKDGAALDPSKPVLLAQAGIHPGEIDGKDAGMMLLRDMAFYGKDGLLDRANLILIPILSVDGHERTSPYSRPNQRGPRNQGWRHTATNQNLNRDFMKLDQAEMQAVMGLIHKYRPDLYVDIHVTDGIDYQYDVTYGYNGEDGVWSRSPAIAQWLDDAFKPDMNAALEAQGHIPGELVFAIDDRDPKKGMNDGGLGERYSNGWGSAAHVPTILIENHSLKPHEQRVLGTYVFLEEALKLLAEKSQSLRAAISADRALRPAELPANFDGDDQPTRIRPFKGILYDTYDSVASGRPELRWLGQPDPELWQVPFYGSHPTLTLKRPTAYWVPSYRADIIERLKTHGVQMETLAAPRTVAVDMLRLIDPKVSGRTNEGHVPITVGEVRAEAKDWTFPVGSVRVPTDQPMGDVAVLLLEPQSSESFFAWGMFPEVLNRVEYIEAYAIAPLAEKMLAADPALKAEFEAKLAAEPAFAADGDARLAWFYERTPFYDQRYRLYPVGREN</sequence>
<dbReference type="InterPro" id="IPR000834">
    <property type="entry name" value="Peptidase_M14"/>
</dbReference>
<dbReference type="EMBL" id="JBEPTF010000004">
    <property type="protein sequence ID" value="MET4684998.1"/>
    <property type="molecule type" value="Genomic_DNA"/>
</dbReference>
<dbReference type="Pfam" id="PF00246">
    <property type="entry name" value="Peptidase_M14"/>
    <property type="match status" value="1"/>
</dbReference>
<comment type="cofactor">
    <cofactor evidence="1">
        <name>Zn(2+)</name>
        <dbReference type="ChEBI" id="CHEBI:29105"/>
    </cofactor>
</comment>
<feature type="chain" id="PRO_5045846967" evidence="5">
    <location>
        <begin position="24"/>
        <end position="613"/>
    </location>
</feature>
<evidence type="ECO:0000313" key="7">
    <source>
        <dbReference type="EMBL" id="MET4684998.1"/>
    </source>
</evidence>
<evidence type="ECO:0000256" key="4">
    <source>
        <dbReference type="SAM" id="MobiDB-lite"/>
    </source>
</evidence>
<gene>
    <name evidence="7" type="ORF">ABIE19_002947</name>
</gene>
<organism evidence="7 8">
    <name type="scientific">Brevundimonas faecalis</name>
    <dbReference type="NCBI Taxonomy" id="947378"/>
    <lineage>
        <taxon>Bacteria</taxon>
        <taxon>Pseudomonadati</taxon>
        <taxon>Pseudomonadota</taxon>
        <taxon>Alphaproteobacteria</taxon>
        <taxon>Caulobacterales</taxon>
        <taxon>Caulobacteraceae</taxon>
        <taxon>Brevundimonas</taxon>
    </lineage>
</organism>
<feature type="active site" description="Proton donor/acceptor" evidence="3">
    <location>
        <position position="327"/>
    </location>
</feature>
<evidence type="ECO:0000313" key="8">
    <source>
        <dbReference type="Proteomes" id="UP001549313"/>
    </source>
</evidence>
<feature type="signal peptide" evidence="5">
    <location>
        <begin position="1"/>
        <end position="23"/>
    </location>
</feature>
<feature type="compositionally biased region" description="Polar residues" evidence="4">
    <location>
        <begin position="180"/>
        <end position="190"/>
    </location>
</feature>
<dbReference type="SUPFAM" id="SSF53187">
    <property type="entry name" value="Zn-dependent exopeptidases"/>
    <property type="match status" value="1"/>
</dbReference>
<comment type="similarity">
    <text evidence="2 3">Belongs to the peptidase M14 family.</text>
</comment>
<evidence type="ECO:0000256" key="1">
    <source>
        <dbReference type="ARBA" id="ARBA00001947"/>
    </source>
</evidence>
<evidence type="ECO:0000256" key="2">
    <source>
        <dbReference type="ARBA" id="ARBA00005988"/>
    </source>
</evidence>
<dbReference type="Gene3D" id="3.40.630.10">
    <property type="entry name" value="Zn peptidases"/>
    <property type="match status" value="1"/>
</dbReference>
<keyword evidence="5" id="KW-0732">Signal</keyword>
<name>A0ABV2REI5_9CAUL</name>
<dbReference type="SMART" id="SM00631">
    <property type="entry name" value="Zn_pept"/>
    <property type="match status" value="1"/>
</dbReference>